<protein>
    <submittedName>
        <fullName evidence="3">1-acyl-sn-glycerol-3-phosphate acyltransferase</fullName>
    </submittedName>
</protein>
<evidence type="ECO:0000256" key="1">
    <source>
        <dbReference type="SAM" id="Phobius"/>
    </source>
</evidence>
<dbReference type="GO" id="GO:0016746">
    <property type="term" value="F:acyltransferase activity"/>
    <property type="evidence" value="ECO:0007669"/>
    <property type="project" value="UniProtKB-KW"/>
</dbReference>
<name>A0A0F9YUF4_9MICR</name>
<dbReference type="AlphaFoldDB" id="A0A0F9YUF4"/>
<dbReference type="VEuPathDB" id="MicrosporidiaDB:G9O61_00g005560"/>
<dbReference type="OrthoDB" id="189226at2759"/>
<dbReference type="SMART" id="SM00563">
    <property type="entry name" value="PlsC"/>
    <property type="match status" value="1"/>
</dbReference>
<feature type="transmembrane region" description="Helical" evidence="1">
    <location>
        <begin position="12"/>
        <end position="39"/>
    </location>
</feature>
<dbReference type="EMBL" id="JPQZ01000007">
    <property type="protein sequence ID" value="KKO76092.1"/>
    <property type="molecule type" value="Genomic_DNA"/>
</dbReference>
<evidence type="ECO:0000259" key="2">
    <source>
        <dbReference type="SMART" id="SM00563"/>
    </source>
</evidence>
<dbReference type="Proteomes" id="UP000034350">
    <property type="component" value="Unassembled WGS sequence"/>
</dbReference>
<dbReference type="PANTHER" id="PTHR10983">
    <property type="entry name" value="1-ACYLGLYCEROL-3-PHOSPHATE ACYLTRANSFERASE-RELATED"/>
    <property type="match status" value="1"/>
</dbReference>
<keyword evidence="1" id="KW-0812">Transmembrane</keyword>
<keyword evidence="3" id="KW-0012">Acyltransferase</keyword>
<feature type="transmembrane region" description="Helical" evidence="1">
    <location>
        <begin position="324"/>
        <end position="343"/>
    </location>
</feature>
<evidence type="ECO:0000313" key="4">
    <source>
        <dbReference type="Proteomes" id="UP000034350"/>
    </source>
</evidence>
<accession>A0A0F9YUF4</accession>
<dbReference type="CDD" id="cd07990">
    <property type="entry name" value="LPLAT_LCLAT1-like"/>
    <property type="match status" value="1"/>
</dbReference>
<keyword evidence="4" id="KW-1185">Reference proteome</keyword>
<gene>
    <name evidence="3" type="ORF">AAJ76_700083198</name>
</gene>
<dbReference type="RefSeq" id="XP_024331834.1">
    <property type="nucleotide sequence ID" value="XM_024476311.1"/>
</dbReference>
<dbReference type="VEuPathDB" id="MicrosporidiaDB:NCER_100181"/>
<dbReference type="GO" id="GO:0036149">
    <property type="term" value="P:phosphatidylinositol acyl-chain remodeling"/>
    <property type="evidence" value="ECO:0007669"/>
    <property type="project" value="TreeGrafter"/>
</dbReference>
<dbReference type="InterPro" id="IPR002123">
    <property type="entry name" value="Plipid/glycerol_acylTrfase"/>
</dbReference>
<feature type="transmembrane region" description="Helical" evidence="1">
    <location>
        <begin position="51"/>
        <end position="72"/>
    </location>
</feature>
<dbReference type="SUPFAM" id="SSF69593">
    <property type="entry name" value="Glycerol-3-phosphate (1)-acyltransferase"/>
    <property type="match status" value="1"/>
</dbReference>
<comment type="caution">
    <text evidence="3">The sequence shown here is derived from an EMBL/GenBank/DDBJ whole genome shotgun (WGS) entry which is preliminary data.</text>
</comment>
<dbReference type="GO" id="GO:0005783">
    <property type="term" value="C:endoplasmic reticulum"/>
    <property type="evidence" value="ECO:0007669"/>
    <property type="project" value="TreeGrafter"/>
</dbReference>
<dbReference type="VEuPathDB" id="MicrosporidiaDB:AAJ76_700083198"/>
<sequence length="345" mass="41412">MLLSKIKRIANFLLFGVVMIFYFEGIILLGFLLIIITLLRVGDATKYIKRIWFHLTISVLSFLFPKPIYIYYDPKILRKTKNIVISNHLTEYDWLMLFTVLYRLKRFDNICIILKNSLRNIPLLGYGMKYFGYIFLNRKLEKDREIISEGIKRLKKNNEYDLLFFPEGTYLDSVSSQVCKEYMDKNPCILNGQIFRPTEVLLPRVTGFNLIKESLNGDADGIIDITMLVNPYKKYPQDYYTYTKTLTDFTDRVGFVFYLDYIENYNDKNFIYKRFKIKDDIFKVYKKLKNKRISSLCEFKMLTQKIKKENDTFKYEIIYVHSEWAPFFYTIFIYTVLFGYRLCKK</sequence>
<dbReference type="GeneID" id="36321264"/>
<dbReference type="Pfam" id="PF01553">
    <property type="entry name" value="Acyltransferase"/>
    <property type="match status" value="1"/>
</dbReference>
<keyword evidence="1" id="KW-1133">Transmembrane helix</keyword>
<evidence type="ECO:0000313" key="3">
    <source>
        <dbReference type="EMBL" id="KKO76092.1"/>
    </source>
</evidence>
<keyword evidence="1" id="KW-0472">Membrane</keyword>
<dbReference type="PANTHER" id="PTHR10983:SF16">
    <property type="entry name" value="LYSOCARDIOLIPIN ACYLTRANSFERASE 1"/>
    <property type="match status" value="1"/>
</dbReference>
<organism evidence="3 4">
    <name type="scientific">Vairimorpha ceranae</name>
    <dbReference type="NCBI Taxonomy" id="40302"/>
    <lineage>
        <taxon>Eukaryota</taxon>
        <taxon>Fungi</taxon>
        <taxon>Fungi incertae sedis</taxon>
        <taxon>Microsporidia</taxon>
        <taxon>Nosematidae</taxon>
        <taxon>Vairimorpha</taxon>
    </lineage>
</organism>
<reference evidence="3 4" key="1">
    <citation type="journal article" date="2015" name="Environ. Microbiol.">
        <title>Genome analyses suggest the presence of polyploidy and recent human-driven expansions in eight global populations of the honeybee pathogen Nosema ceranae.</title>
        <authorList>
            <person name="Pelin A."/>
            <person name="Selman M."/>
            <person name="Aris-Brosou S."/>
            <person name="Farinelli L."/>
            <person name="Corradi N."/>
        </authorList>
    </citation>
    <scope>NUCLEOTIDE SEQUENCE [LARGE SCALE GENOMIC DNA]</scope>
    <source>
        <strain evidence="3 4">PA08 1199</strain>
    </source>
</reference>
<feature type="domain" description="Phospholipid/glycerol acyltransferase" evidence="2">
    <location>
        <begin position="82"/>
        <end position="209"/>
    </location>
</feature>
<keyword evidence="3" id="KW-0808">Transferase</keyword>
<proteinExistence type="predicted"/>